<dbReference type="InterPro" id="IPR010982">
    <property type="entry name" value="Lambda_DNA-bd_dom_sf"/>
</dbReference>
<gene>
    <name evidence="3" type="ORF">GIX77_08900</name>
</gene>
<evidence type="ECO:0000256" key="1">
    <source>
        <dbReference type="ARBA" id="ARBA00023125"/>
    </source>
</evidence>
<proteinExistence type="predicted"/>
<dbReference type="PANTHER" id="PTHR46558">
    <property type="entry name" value="TRACRIPTIONAL REGULATORY PROTEIN-RELATED-RELATED"/>
    <property type="match status" value="1"/>
</dbReference>
<dbReference type="AlphaFoldDB" id="A0A7X2G5A3"/>
<protein>
    <submittedName>
        <fullName evidence="3">Helix-turn-helix domain-containing protein</fullName>
    </submittedName>
</protein>
<dbReference type="SUPFAM" id="SSF47413">
    <property type="entry name" value="lambda repressor-like DNA-binding domains"/>
    <property type="match status" value="1"/>
</dbReference>
<organism evidence="3 4">
    <name type="scientific">Limosilactobacillus reuteri</name>
    <name type="common">Lactobacillus reuteri</name>
    <dbReference type="NCBI Taxonomy" id="1598"/>
    <lineage>
        <taxon>Bacteria</taxon>
        <taxon>Bacillati</taxon>
        <taxon>Bacillota</taxon>
        <taxon>Bacilli</taxon>
        <taxon>Lactobacillales</taxon>
        <taxon>Lactobacillaceae</taxon>
        <taxon>Limosilactobacillus</taxon>
    </lineage>
</organism>
<sequence>MEVLPNNTLINLRKNKGLSQAVAAKKIGISQSMLAMLEAGYRKGSDETKVMIANYYGESVESIFFNRIITKRDKSGGEK</sequence>
<reference evidence="3 4" key="1">
    <citation type="submission" date="2019-11" db="EMBL/GenBank/DDBJ databases">
        <title>Draft genome sequence of 12 host-associated Lactobacillus reuteri rodent strains.</title>
        <authorList>
            <person name="Zhang S."/>
            <person name="Ozcam M."/>
            <person name="Van Pijkeren J.P."/>
        </authorList>
    </citation>
    <scope>NUCLEOTIDE SEQUENCE [LARGE SCALE GENOMIC DNA]</scope>
    <source>
        <strain evidence="3 4">CR</strain>
    </source>
</reference>
<accession>A0A7X2G5A3</accession>
<dbReference type="SMART" id="SM00530">
    <property type="entry name" value="HTH_XRE"/>
    <property type="match status" value="1"/>
</dbReference>
<dbReference type="Pfam" id="PF01381">
    <property type="entry name" value="HTH_3"/>
    <property type="match status" value="1"/>
</dbReference>
<dbReference type="Proteomes" id="UP000470878">
    <property type="component" value="Unassembled WGS sequence"/>
</dbReference>
<evidence type="ECO:0000313" key="3">
    <source>
        <dbReference type="EMBL" id="MRH80877.1"/>
    </source>
</evidence>
<evidence type="ECO:0000313" key="4">
    <source>
        <dbReference type="Proteomes" id="UP000470878"/>
    </source>
</evidence>
<dbReference type="PANTHER" id="PTHR46558:SF4">
    <property type="entry name" value="DNA-BIDING PHAGE PROTEIN"/>
    <property type="match status" value="1"/>
</dbReference>
<dbReference type="PROSITE" id="PS50943">
    <property type="entry name" value="HTH_CROC1"/>
    <property type="match status" value="1"/>
</dbReference>
<feature type="domain" description="HTH cro/C1-type" evidence="2">
    <location>
        <begin position="9"/>
        <end position="63"/>
    </location>
</feature>
<evidence type="ECO:0000259" key="2">
    <source>
        <dbReference type="PROSITE" id="PS50943"/>
    </source>
</evidence>
<dbReference type="EMBL" id="WJMX01000016">
    <property type="protein sequence ID" value="MRH80877.1"/>
    <property type="molecule type" value="Genomic_DNA"/>
</dbReference>
<dbReference type="InterPro" id="IPR001387">
    <property type="entry name" value="Cro/C1-type_HTH"/>
</dbReference>
<dbReference type="RefSeq" id="WP_229274588.1">
    <property type="nucleotide sequence ID" value="NZ_JAJGTO010000125.1"/>
</dbReference>
<keyword evidence="1" id="KW-0238">DNA-binding</keyword>
<dbReference type="GO" id="GO:0003677">
    <property type="term" value="F:DNA binding"/>
    <property type="evidence" value="ECO:0007669"/>
    <property type="project" value="UniProtKB-KW"/>
</dbReference>
<dbReference type="Gene3D" id="1.10.260.40">
    <property type="entry name" value="lambda repressor-like DNA-binding domains"/>
    <property type="match status" value="1"/>
</dbReference>
<dbReference type="CDD" id="cd00093">
    <property type="entry name" value="HTH_XRE"/>
    <property type="match status" value="1"/>
</dbReference>
<comment type="caution">
    <text evidence="3">The sequence shown here is derived from an EMBL/GenBank/DDBJ whole genome shotgun (WGS) entry which is preliminary data.</text>
</comment>
<name>A0A7X2G5A3_LIMRT</name>